<organism evidence="2 3">
    <name type="scientific">Venturia nashicola</name>
    <dbReference type="NCBI Taxonomy" id="86259"/>
    <lineage>
        <taxon>Eukaryota</taxon>
        <taxon>Fungi</taxon>
        <taxon>Dikarya</taxon>
        <taxon>Ascomycota</taxon>
        <taxon>Pezizomycotina</taxon>
        <taxon>Dothideomycetes</taxon>
        <taxon>Pleosporomycetidae</taxon>
        <taxon>Venturiales</taxon>
        <taxon>Venturiaceae</taxon>
        <taxon>Venturia</taxon>
    </lineage>
</organism>
<dbReference type="InterPro" id="IPR021463">
    <property type="entry name" value="Methyltransf_34"/>
</dbReference>
<dbReference type="Proteomes" id="UP000298493">
    <property type="component" value="Unassembled WGS sequence"/>
</dbReference>
<dbReference type="Pfam" id="PF11312">
    <property type="entry name" value="Methyltransf_34"/>
    <property type="match status" value="1"/>
</dbReference>
<sequence>MPAPQKHHARNQQTSKTRKAPKNAKKEKSTPAVVEDHELSDIPIELQQLVLDTFKTSFPGLFDDENLEGKLQEVKTHLFQRDFLGAFGRDELLSAYAARWSPSRALAYLSILHGVIETTVKSKDIKIASKSTGSKSLSICSIGGGAGAELVSIAALLHLLVTRANAEPGVEEKLSGDDEVEQDVLPIQNLSISKGDVELRFQLLMMDIADWRSVKTALYEQLTTPPKLSQYASAAAKAANRPFLYPQSLSQELHVADVLTLDPKSLHRTLVTSHARLVTIFFTLNELYATSRARTQAFLLQLTASLQPGAVLLVVDSAGSYSTVELNGAEKKYPMHWLLDHTLLKIAASPSLGVEEGNGQSDAKEKRGFEEEETPRWEKLREEESSWFRLPDGLDYPLELEDMRYQLHLYRRLDQQ</sequence>
<proteinExistence type="predicted"/>
<feature type="region of interest" description="Disordered" evidence="1">
    <location>
        <begin position="1"/>
        <end position="33"/>
    </location>
</feature>
<feature type="compositionally biased region" description="Basic and acidic residues" evidence="1">
    <location>
        <begin position="24"/>
        <end position="33"/>
    </location>
</feature>
<dbReference type="AlphaFoldDB" id="A0A4Z1PCW7"/>
<dbReference type="EMBL" id="SNSC02000013">
    <property type="protein sequence ID" value="TID18973.1"/>
    <property type="molecule type" value="Genomic_DNA"/>
</dbReference>
<keyword evidence="3" id="KW-1185">Reference proteome</keyword>
<feature type="region of interest" description="Disordered" evidence="1">
    <location>
        <begin position="353"/>
        <end position="376"/>
    </location>
</feature>
<accession>A0A4Z1PCW7</accession>
<feature type="compositionally biased region" description="Basic residues" evidence="1">
    <location>
        <begin position="1"/>
        <end position="23"/>
    </location>
</feature>
<evidence type="ECO:0000256" key="1">
    <source>
        <dbReference type="SAM" id="MobiDB-lite"/>
    </source>
</evidence>
<feature type="compositionally biased region" description="Basic and acidic residues" evidence="1">
    <location>
        <begin position="362"/>
        <end position="376"/>
    </location>
</feature>
<reference evidence="2 3" key="1">
    <citation type="submission" date="2019-04" db="EMBL/GenBank/DDBJ databases">
        <title>High contiguity whole genome sequence and gene annotation resource for two Venturia nashicola isolates.</title>
        <authorList>
            <person name="Prokchorchik M."/>
            <person name="Won K."/>
            <person name="Lee Y."/>
            <person name="Choi E.D."/>
            <person name="Segonzac C."/>
            <person name="Sohn K.H."/>
        </authorList>
    </citation>
    <scope>NUCLEOTIDE SEQUENCE [LARGE SCALE GENOMIC DNA]</scope>
    <source>
        <strain evidence="2 3">PRI2</strain>
    </source>
</reference>
<comment type="caution">
    <text evidence="2">The sequence shown here is derived from an EMBL/GenBank/DDBJ whole genome shotgun (WGS) entry which is preliminary data.</text>
</comment>
<name>A0A4Z1PCW7_9PEZI</name>
<evidence type="ECO:0000313" key="3">
    <source>
        <dbReference type="Proteomes" id="UP000298493"/>
    </source>
</evidence>
<evidence type="ECO:0008006" key="4">
    <source>
        <dbReference type="Google" id="ProtNLM"/>
    </source>
</evidence>
<protein>
    <recommendedName>
        <fullName evidence="4">25S rRNA (Uridine(2843)-N(3))-methyltransferase</fullName>
    </recommendedName>
</protein>
<gene>
    <name evidence="2" type="ORF">E6O75_ATG06094</name>
</gene>
<evidence type="ECO:0000313" key="2">
    <source>
        <dbReference type="EMBL" id="TID18973.1"/>
    </source>
</evidence>
<dbReference type="STRING" id="86259.A0A4Z1PCW7"/>